<organism evidence="3 4">
    <name type="scientific">Stephanodiscus triporus</name>
    <dbReference type="NCBI Taxonomy" id="2934178"/>
    <lineage>
        <taxon>Eukaryota</taxon>
        <taxon>Sar</taxon>
        <taxon>Stramenopiles</taxon>
        <taxon>Ochrophyta</taxon>
        <taxon>Bacillariophyta</taxon>
        <taxon>Coscinodiscophyceae</taxon>
        <taxon>Thalassiosirophycidae</taxon>
        <taxon>Stephanodiscales</taxon>
        <taxon>Stephanodiscaceae</taxon>
        <taxon>Stephanodiscus</taxon>
    </lineage>
</organism>
<feature type="transmembrane region" description="Helical" evidence="1">
    <location>
        <begin position="112"/>
        <end position="134"/>
    </location>
</feature>
<gene>
    <name evidence="3" type="ORF">ACHAW5_000321</name>
</gene>
<feature type="transmembrane region" description="Helical" evidence="1">
    <location>
        <begin position="27"/>
        <end position="43"/>
    </location>
</feature>
<proteinExistence type="predicted"/>
<dbReference type="InterPro" id="IPR055311">
    <property type="entry name" value="PDCT1/2-like"/>
</dbReference>
<dbReference type="Proteomes" id="UP001530315">
    <property type="component" value="Unassembled WGS sequence"/>
</dbReference>
<feature type="domain" description="AtPDCT1/2 transmembrane" evidence="2">
    <location>
        <begin position="226"/>
        <end position="283"/>
    </location>
</feature>
<sequence length="366" mass="41848">MTSISIKERPDFELRQKRLRKAIRRDLIFILAGAIACALVAYVETHASDADIRINLIQSPSRDHVVSADYGDSCMHSYPNRTANKRRIVDAGFIITKPIHSYLSRRRDVNDVLALGNSILLTMPLAYVVHVTLWKGDFRLSFRLIATHLFRSLCGWFTYLPPDSEFLSSPWDFPEIFLCFFQECTSHHGEQNFLTFFSGKIQSFHFFYVKHISTSDRLNCTMLIPPGHVATIVLIANHLYNAKFTRLSICLHCFNWLQAIRLLATRGHYSIDLIIGYVVAVWVSSPAERLGLYYSQGMIQPSLPGMIETFETLIGVSESDFRCHDHDQESKKRKLLQPALHATVQSETSVRIAIDIVTDMAQRNHD</sequence>
<dbReference type="EMBL" id="JALLAZ020001746">
    <property type="protein sequence ID" value="KAL3765638.1"/>
    <property type="molecule type" value="Genomic_DNA"/>
</dbReference>
<keyword evidence="1" id="KW-1133">Transmembrane helix</keyword>
<keyword evidence="4" id="KW-1185">Reference proteome</keyword>
<name>A0ABD3MRV8_9STRA</name>
<evidence type="ECO:0000313" key="3">
    <source>
        <dbReference type="EMBL" id="KAL3765638.1"/>
    </source>
</evidence>
<evidence type="ECO:0000313" key="4">
    <source>
        <dbReference type="Proteomes" id="UP001530315"/>
    </source>
</evidence>
<accession>A0ABD3MRV8</accession>
<keyword evidence="1" id="KW-0812">Transmembrane</keyword>
<dbReference type="PANTHER" id="PTHR34674:SF1">
    <property type="entry name" value="PHOSPHATIDYLCHOLINE:DIACYLGLYCEROL CHOLINEPHOSPHOTRANSFERASE 1-RELATED"/>
    <property type="match status" value="1"/>
</dbReference>
<comment type="caution">
    <text evidence="3">The sequence shown here is derived from an EMBL/GenBank/DDBJ whole genome shotgun (WGS) entry which is preliminary data.</text>
</comment>
<reference evidence="3 4" key="1">
    <citation type="submission" date="2024-10" db="EMBL/GenBank/DDBJ databases">
        <title>Updated reference genomes for cyclostephanoid diatoms.</title>
        <authorList>
            <person name="Roberts W.R."/>
            <person name="Alverson A.J."/>
        </authorList>
    </citation>
    <scope>NUCLEOTIDE SEQUENCE [LARGE SCALE GENOMIC DNA]</scope>
    <source>
        <strain evidence="3 4">AJA276-08</strain>
    </source>
</reference>
<dbReference type="PANTHER" id="PTHR34674">
    <property type="entry name" value="PHOSPHATIDYLCHOLINE:DIACYLGLYCEROL CHOLINEPHOSPHOTRANSFERASE 1-RELATED"/>
    <property type="match status" value="1"/>
</dbReference>
<protein>
    <recommendedName>
        <fullName evidence="2">AtPDCT1/2 transmembrane domain-containing protein</fullName>
    </recommendedName>
</protein>
<evidence type="ECO:0000259" key="2">
    <source>
        <dbReference type="Pfam" id="PF24788"/>
    </source>
</evidence>
<evidence type="ECO:0000256" key="1">
    <source>
        <dbReference type="SAM" id="Phobius"/>
    </source>
</evidence>
<dbReference type="InterPro" id="IPR056361">
    <property type="entry name" value="AtPDCT1_2_TM_dom"/>
</dbReference>
<feature type="domain" description="AtPDCT1/2 transmembrane" evidence="2">
    <location>
        <begin position="90"/>
        <end position="185"/>
    </location>
</feature>
<keyword evidence="1" id="KW-0472">Membrane</keyword>
<dbReference type="AlphaFoldDB" id="A0ABD3MRV8"/>
<dbReference type="Pfam" id="PF24788">
    <property type="entry name" value="AtPDCT1_2"/>
    <property type="match status" value="2"/>
</dbReference>